<protein>
    <submittedName>
        <fullName evidence="2">Mu gpG-like protein</fullName>
    </submittedName>
</protein>
<reference evidence="2" key="1">
    <citation type="submission" date="2021-05" db="EMBL/GenBank/DDBJ databases">
        <title>Diversity, taxonomy and evolution of archaeal viruses of the class Caudoviricetes.</title>
        <authorList>
            <person name="Liu Y."/>
            <person name="Demina T.A."/>
            <person name="Roux S."/>
            <person name="Aiewsakun P."/>
            <person name="Kazlauskas D."/>
            <person name="Simmonds P."/>
            <person name="Prangishvili D."/>
            <person name="Oksanen H.M."/>
            <person name="Krupovic M."/>
        </authorList>
    </citation>
    <scope>NUCLEOTIDE SEQUENCE</scope>
    <source>
        <strain evidence="2">HATV-3/30</strain>
    </source>
</reference>
<dbReference type="Proteomes" id="UP000827845">
    <property type="component" value="Segment"/>
</dbReference>
<dbReference type="EMBL" id="MZ334527">
    <property type="protein sequence ID" value="UBF23373.1"/>
    <property type="molecule type" value="Genomic_DNA"/>
</dbReference>
<evidence type="ECO:0000256" key="1">
    <source>
        <dbReference type="SAM" id="MobiDB-lite"/>
    </source>
</evidence>
<proteinExistence type="predicted"/>
<accession>A0AAE9BZD6</accession>
<organism evidence="2 3">
    <name type="scientific">Haloarcula tailed virus 3</name>
    <dbReference type="NCBI Taxonomy" id="2877990"/>
    <lineage>
        <taxon>Viruses</taxon>
        <taxon>Duplodnaviria</taxon>
        <taxon>Heunggongvirae</taxon>
        <taxon>Uroviricota</taxon>
        <taxon>Caudoviricetes</taxon>
        <taxon>Kirjokansivirales</taxon>
        <taxon>Pyrstoviridae</taxon>
        <taxon>Hatrivirus</taxon>
        <taxon>Hatrivirus caudatum</taxon>
        <taxon>Hatrivirus HATV3</taxon>
    </lineage>
</organism>
<feature type="region of interest" description="Disordered" evidence="1">
    <location>
        <begin position="105"/>
        <end position="140"/>
    </location>
</feature>
<gene>
    <name evidence="2" type="ORF">HATV-3_gp23</name>
</gene>
<feature type="compositionally biased region" description="Polar residues" evidence="1">
    <location>
        <begin position="129"/>
        <end position="140"/>
    </location>
</feature>
<sequence length="140" mass="15889">MTDFDFELDGFEKTKQNFEELRERYDGDGVTYVVGTSVKYGLYLETGTEKMSPRPWFRPAIREFRANPEDFLLENTDFESIDDIETTEELVKSVAFALQSRMEDNVSAGTATNRSPGTKPDSPKRDTGNLVSSLLATRIQ</sequence>
<evidence type="ECO:0000313" key="2">
    <source>
        <dbReference type="EMBL" id="UBF23373.1"/>
    </source>
</evidence>
<evidence type="ECO:0000313" key="3">
    <source>
        <dbReference type="Proteomes" id="UP000827845"/>
    </source>
</evidence>
<feature type="compositionally biased region" description="Polar residues" evidence="1">
    <location>
        <begin position="107"/>
        <end position="116"/>
    </location>
</feature>
<keyword evidence="3" id="KW-1185">Reference proteome</keyword>
<name>A0AAE9BZD6_9CAUD</name>